<dbReference type="InterPro" id="IPR036844">
    <property type="entry name" value="Hint_dom_sf"/>
</dbReference>
<dbReference type="InterPro" id="IPR050534">
    <property type="entry name" value="Coronavir_polyprotein_1ab"/>
</dbReference>
<dbReference type="EMBL" id="MK500516">
    <property type="protein sequence ID" value="QBK91231.1"/>
    <property type="molecule type" value="Genomic_DNA"/>
</dbReference>
<name>A0A481Z968_9VIRU</name>
<dbReference type="PANTHER" id="PTHR43788:SF6">
    <property type="entry name" value="DNA HELICASE B"/>
    <property type="match status" value="1"/>
</dbReference>
<dbReference type="PANTHER" id="PTHR43788">
    <property type="entry name" value="DNA2/NAM7 HELICASE FAMILY MEMBER"/>
    <property type="match status" value="1"/>
</dbReference>
<keyword evidence="5" id="KW-0378">Hydrolase</keyword>
<proteinExistence type="predicted"/>
<dbReference type="Pfam" id="PF05203">
    <property type="entry name" value="Hom_end_hint"/>
    <property type="match status" value="1"/>
</dbReference>
<feature type="domain" description="UvrD-like helicase C-terminal" evidence="4">
    <location>
        <begin position="1143"/>
        <end position="1190"/>
    </location>
</feature>
<evidence type="ECO:0000259" key="3">
    <source>
        <dbReference type="Pfam" id="PF05203"/>
    </source>
</evidence>
<dbReference type="Gene3D" id="3.40.50.300">
    <property type="entry name" value="P-loop containing nucleotide triphosphate hydrolases"/>
    <property type="match status" value="3"/>
</dbReference>
<evidence type="ECO:0000256" key="2">
    <source>
        <dbReference type="ARBA" id="ARBA00022840"/>
    </source>
</evidence>
<dbReference type="InterPro" id="IPR007868">
    <property type="entry name" value="Hom_end_hint"/>
</dbReference>
<dbReference type="GO" id="GO:0003678">
    <property type="term" value="F:DNA helicase activity"/>
    <property type="evidence" value="ECO:0007669"/>
    <property type="project" value="UniProtKB-ARBA"/>
</dbReference>
<dbReference type="Pfam" id="PF13604">
    <property type="entry name" value="AAA_30"/>
    <property type="match status" value="1"/>
</dbReference>
<sequence>MKQVRLVLINKPNEIIPEGAGKTNRTVTGVVYKVIRKEDIYKTKSLFFLKSLDQKLNLQDAQFEDQTGMSIDRPNQGPRDFSKNVFFKIRSSNNERLLCCSVTHFPVRINDAIHGETELIIIPPQSDKDSGGYYYQFTRVPLGLAGTSQKAFFDNLASFSRGKIVGKKAENIFHQLIEEGSDRLARMKTQPIPDDLTLIAFEQLSYLSENFRRSSTENLNSVLGNLEGSVVKSILDRWYWYFLRRRLELLGVSRPSIREMNDLGYNMADIYKLIMKNAFTVLPLEIKEAIALKNILEQTYTEWDRRVAVAARKAYNFVKKSSWSSVPETMMSEYTTELVNTYGMIHDLDSLYFPKQHQSETTVARRLELTMEDYELGYEGEIIFENRGSLRLTDQQKTAIIGAIANPVSIITGPAGTGKCLDPSTPVLMYDGSIKAIKDIRVGEQVMGPNSKPRNVLSVATGKDEMHLIKPKSSKAFLCNTPHVLTLKGIKPTILVDSKQIKVIYTIKGELKSKVFNQKDEANTFLSSLEDDIFDLPLNEYLSLDKSNQSNCHLFYVGVDFEEQDVAVNPFLMGCQIVKNDKMYDVGIPDAYKINSRVNRQKLLAGILKESKCYENEENVIRVNSQKLGKDIEYLILSLGLMVTNTTVPKGERTEQIIRMHENSNFCQQKFTVVSVGKGTYCGFELDGDGRFLLGNFMVTHNTTIIEQLVENLDSRDVNYAIVAYTGKAVCRIEEGVRSSSKPMTIHRLCYGGWTKKKPFKHLIIDEASMLTVPLMAMIYEKFQHNFSLTLVGDVNQLPPIDWGFIFDQMLKSKLFPTYFLTKNLRVKDNGAKDGIVINCNKIVEIMEIRKSKPRVSMKNLDMDFCLCDNFIMTPGGPKSVDLILKRITNAGARSKDVVIITPFNRHLSRLNQICQDHFILDKSQEVISNGRVFYRQDIVMMTRNNYPIKVMNGTTGEIMHFLQEPSPTRYVFDDFSKKKVYNTQFSKRKGKGKRNNRRTCQAEISGYIQVQFINNKTRRLLINQTDYNIYSWALSVAQGMECNISHYSNGVIQIPTDISPSPAKKRKRQKKKRNDYYPVNSNQEWRAVMGVIERADKYYRKYPKSPSNFYISTDFKPSIMKSWFEPLLKVKYPYGWGGDLTHGYAMTAHKSEGSEWHHVITYLGPEDRPSTFLNDKLLYTIFSRAQKSVDCVGNPNIYYISAVQPMNERHDKLSIRLKNLIG</sequence>
<dbReference type="Gene3D" id="2.170.16.10">
    <property type="entry name" value="Hedgehog/Intein (Hint) domain"/>
    <property type="match status" value="2"/>
</dbReference>
<dbReference type="CDD" id="cd18809">
    <property type="entry name" value="SF1_C_RecD"/>
    <property type="match status" value="1"/>
</dbReference>
<evidence type="ECO:0000256" key="1">
    <source>
        <dbReference type="ARBA" id="ARBA00022741"/>
    </source>
</evidence>
<organism evidence="5">
    <name type="scientific">Pithovirus LCPAC202</name>
    <dbReference type="NCBI Taxonomy" id="2506592"/>
    <lineage>
        <taxon>Viruses</taxon>
        <taxon>Pithoviruses</taxon>
    </lineage>
</organism>
<dbReference type="SUPFAM" id="SSF52540">
    <property type="entry name" value="P-loop containing nucleoside triphosphate hydrolases"/>
    <property type="match status" value="3"/>
</dbReference>
<dbReference type="GO" id="GO:0030908">
    <property type="term" value="P:protein splicing"/>
    <property type="evidence" value="ECO:0007669"/>
    <property type="project" value="InterPro"/>
</dbReference>
<evidence type="ECO:0000313" key="5">
    <source>
        <dbReference type="EMBL" id="QBK91231.1"/>
    </source>
</evidence>
<dbReference type="Pfam" id="PF13538">
    <property type="entry name" value="UvrD_C_2"/>
    <property type="match status" value="1"/>
</dbReference>
<keyword evidence="5" id="KW-0347">Helicase</keyword>
<keyword evidence="1" id="KW-0547">Nucleotide-binding</keyword>
<dbReference type="SUPFAM" id="SSF51294">
    <property type="entry name" value="Hedgehog/intein (Hint) domain"/>
    <property type="match status" value="1"/>
</dbReference>
<reference evidence="5" key="1">
    <citation type="journal article" date="2019" name="MBio">
        <title>Virus Genomes from Deep Sea Sediments Expand the Ocean Megavirome and Support Independent Origins of Viral Gigantism.</title>
        <authorList>
            <person name="Backstrom D."/>
            <person name="Yutin N."/>
            <person name="Jorgensen S.L."/>
            <person name="Dharamshi J."/>
            <person name="Homa F."/>
            <person name="Zaremba-Niedwiedzka K."/>
            <person name="Spang A."/>
            <person name="Wolf Y.I."/>
            <person name="Koonin E.V."/>
            <person name="Ettema T.J."/>
        </authorList>
    </citation>
    <scope>NUCLEOTIDE SEQUENCE</scope>
</reference>
<protein>
    <submittedName>
        <fullName evidence="5">RecD helicase /ATP-dependent exoDNAse</fullName>
    </submittedName>
</protein>
<dbReference type="Gene3D" id="2.30.30.940">
    <property type="match status" value="1"/>
</dbReference>
<keyword evidence="2" id="KW-0067">ATP-binding</keyword>
<dbReference type="InterPro" id="IPR027417">
    <property type="entry name" value="P-loop_NTPase"/>
</dbReference>
<feature type="domain" description="Hom-end-associated Hint" evidence="3">
    <location>
        <begin position="420"/>
        <end position="701"/>
    </location>
</feature>
<evidence type="ECO:0000259" key="4">
    <source>
        <dbReference type="Pfam" id="PF13538"/>
    </source>
</evidence>
<accession>A0A481Z968</accession>
<gene>
    <name evidence="5" type="ORF">LCPAC202_02050</name>
</gene>
<dbReference type="GO" id="GO:0005524">
    <property type="term" value="F:ATP binding"/>
    <property type="evidence" value="ECO:0007669"/>
    <property type="project" value="UniProtKB-KW"/>
</dbReference>
<dbReference type="InterPro" id="IPR027785">
    <property type="entry name" value="UvrD-like_helicase_C"/>
</dbReference>